<reference evidence="2" key="1">
    <citation type="submission" date="2015-09" db="EMBL/GenBank/DDBJ databases">
        <authorList>
            <consortium name="Pathogen Informatics"/>
        </authorList>
    </citation>
    <scope>NUCLEOTIDE SEQUENCE</scope>
    <source>
        <strain evidence="2">2789STDY5834896</strain>
    </source>
</reference>
<dbReference type="PANTHER" id="PTHR42956">
    <property type="entry name" value="NITROGENASE IRON-MOLYBDENUM COFACTOR BIOSYNTHESIS PROTEIN NIFE"/>
    <property type="match status" value="1"/>
</dbReference>
<dbReference type="EC" id="1.18.6.1" evidence="2"/>
<keyword evidence="2" id="KW-0560">Oxidoreductase</keyword>
<dbReference type="InterPro" id="IPR000510">
    <property type="entry name" value="Nase/OxRdtase_comp1"/>
</dbReference>
<protein>
    <submittedName>
        <fullName evidence="2">Nitrogenase iron-iron protein beta chain</fullName>
        <ecNumber evidence="2">1.18.6.1</ecNumber>
    </submittedName>
</protein>
<dbReference type="InterPro" id="IPR049939">
    <property type="entry name" value="NifE-like"/>
</dbReference>
<gene>
    <name evidence="2" type="primary">anfK</name>
    <name evidence="2" type="ORF">SAMEA3545359_01620</name>
</gene>
<dbReference type="PANTHER" id="PTHR42956:SF1">
    <property type="entry name" value="NITROGENASE IRON-MOLYBDENUM COFACTOR BIOSYNTHESIS PROTEIN NIFE"/>
    <property type="match status" value="1"/>
</dbReference>
<name>A0A1C6IQP3_9FIRM</name>
<accession>A0A1C6IQP3</accession>
<organism evidence="2">
    <name type="scientific">uncultured Anaerotruncus sp</name>
    <dbReference type="NCBI Taxonomy" id="905011"/>
    <lineage>
        <taxon>Bacteria</taxon>
        <taxon>Bacillati</taxon>
        <taxon>Bacillota</taxon>
        <taxon>Clostridia</taxon>
        <taxon>Eubacteriales</taxon>
        <taxon>Oscillospiraceae</taxon>
        <taxon>Anaerotruncus</taxon>
        <taxon>environmental samples</taxon>
    </lineage>
</organism>
<evidence type="ECO:0000313" key="2">
    <source>
        <dbReference type="EMBL" id="SCJ72189.1"/>
    </source>
</evidence>
<evidence type="ECO:0000259" key="1">
    <source>
        <dbReference type="Pfam" id="PF00148"/>
    </source>
</evidence>
<dbReference type="AlphaFoldDB" id="A0A1C6IQP3"/>
<sequence>MSLCRYLPVPSDRMAVMWTLLTVGDAVVLEYGPAGTTHYCVSLFGAMGISPDQSLFTTHMSEDDVIMGDVRRLEEAIVELDKGYRPKVIFVIASAVTAVIGTDLVGVCNYMQQQVDARLIALENGGFKGDYTVGLRQVYRLLVKQLAGQKQGLLPGRYNVLGASASSYRIRSDLREIEDLLSRSFGLSRHTALGVDTSLQQLAAMGGAQLNIVLRAEALPAAEWLKQQFGTPYVYGVPYGYQGTEQWLEQIASVLERPIARSVRDQLGQRQSQAATFRMYATMYRNRPHPPAAAIIGDYDLLQGLAGLCRELDICPDLLICPHTLKDITDCDPAVRHFATEKEQITALRQLQYHLVLGDDVSLHLCDRTNTGLCVSFPLVSHVQIAEHLPLMGIRGTDYILETIDRYYQVLE</sequence>
<dbReference type="EMBL" id="FMHG01000001">
    <property type="protein sequence ID" value="SCJ72189.1"/>
    <property type="molecule type" value="Genomic_DNA"/>
</dbReference>
<proteinExistence type="predicted"/>
<dbReference type="GO" id="GO:0016163">
    <property type="term" value="F:nitrogenase activity"/>
    <property type="evidence" value="ECO:0007669"/>
    <property type="project" value="UniProtKB-EC"/>
</dbReference>
<feature type="domain" description="Nitrogenase/oxidoreductase component 1" evidence="1">
    <location>
        <begin position="14"/>
        <end position="405"/>
    </location>
</feature>
<dbReference type="Gene3D" id="3.40.50.1980">
    <property type="entry name" value="Nitrogenase molybdenum iron protein domain"/>
    <property type="match status" value="3"/>
</dbReference>
<dbReference type="CDD" id="cd00316">
    <property type="entry name" value="Oxidoreductase_nitrogenase"/>
    <property type="match status" value="1"/>
</dbReference>
<dbReference type="Pfam" id="PF00148">
    <property type="entry name" value="Oxidored_nitro"/>
    <property type="match status" value="1"/>
</dbReference>
<dbReference type="SUPFAM" id="SSF53807">
    <property type="entry name" value="Helical backbone' metal receptor"/>
    <property type="match status" value="1"/>
</dbReference>